<dbReference type="EMBL" id="JAEFCI010007605">
    <property type="protein sequence ID" value="KAG5458967.1"/>
    <property type="molecule type" value="Genomic_DNA"/>
</dbReference>
<organism evidence="2 3">
    <name type="scientific">Olpidium bornovanus</name>
    <dbReference type="NCBI Taxonomy" id="278681"/>
    <lineage>
        <taxon>Eukaryota</taxon>
        <taxon>Fungi</taxon>
        <taxon>Fungi incertae sedis</taxon>
        <taxon>Olpidiomycota</taxon>
        <taxon>Olpidiomycotina</taxon>
        <taxon>Olpidiomycetes</taxon>
        <taxon>Olpidiales</taxon>
        <taxon>Olpidiaceae</taxon>
        <taxon>Olpidium</taxon>
    </lineage>
</organism>
<reference evidence="2 3" key="1">
    <citation type="journal article" name="Sci. Rep.">
        <title>Genome-scale phylogenetic analyses confirm Olpidium as the closest living zoosporic fungus to the non-flagellated, terrestrial fungi.</title>
        <authorList>
            <person name="Chang Y."/>
            <person name="Rochon D."/>
            <person name="Sekimoto S."/>
            <person name="Wang Y."/>
            <person name="Chovatia M."/>
            <person name="Sandor L."/>
            <person name="Salamov A."/>
            <person name="Grigoriev I.V."/>
            <person name="Stajich J.E."/>
            <person name="Spatafora J.W."/>
        </authorList>
    </citation>
    <scope>NUCLEOTIDE SEQUENCE [LARGE SCALE GENOMIC DNA]</scope>
    <source>
        <strain evidence="2">S191</strain>
    </source>
</reference>
<accession>A0A8H7ZTA2</accession>
<feature type="region of interest" description="Disordered" evidence="1">
    <location>
        <begin position="233"/>
        <end position="261"/>
    </location>
</feature>
<dbReference type="AlphaFoldDB" id="A0A8H7ZTA2"/>
<name>A0A8H7ZTA2_9FUNG</name>
<comment type="caution">
    <text evidence="2">The sequence shown here is derived from an EMBL/GenBank/DDBJ whole genome shotgun (WGS) entry which is preliminary data.</text>
</comment>
<dbReference type="Proteomes" id="UP000673691">
    <property type="component" value="Unassembled WGS sequence"/>
</dbReference>
<sequence length="261" mass="28181">RWPDAGGERRPSAVLPVPQFYLITNQEVNRVWVLSRTHAPSKKESHLVRPVINRLLVSNFLSQAPDDLRRRPQRLLRAVLLGEHAIQDGHDPVFEPAVVVVGDEQVAYAVQSLAPELRSWQLKVAKVGGAKALYDVLLNSAGAGDDAVDERVLHQEAYRLTQARGDEVGSIAQEDLAPRLCPHGAVPSVLGLVGEEGLVRQAPVALTGFPRNTAGESTHGSFPLPPARPSPFFATGALPFSPPPPPPWQGWTPGSPCGRTS</sequence>
<keyword evidence="3" id="KW-1185">Reference proteome</keyword>
<protein>
    <submittedName>
        <fullName evidence="2">Uncharacterized protein</fullName>
    </submittedName>
</protein>
<evidence type="ECO:0000313" key="2">
    <source>
        <dbReference type="EMBL" id="KAG5458967.1"/>
    </source>
</evidence>
<gene>
    <name evidence="2" type="ORF">BJ554DRAFT_719</name>
</gene>
<evidence type="ECO:0000256" key="1">
    <source>
        <dbReference type="SAM" id="MobiDB-lite"/>
    </source>
</evidence>
<proteinExistence type="predicted"/>
<feature type="compositionally biased region" description="Low complexity" evidence="1">
    <location>
        <begin position="249"/>
        <end position="261"/>
    </location>
</feature>
<evidence type="ECO:0000313" key="3">
    <source>
        <dbReference type="Proteomes" id="UP000673691"/>
    </source>
</evidence>
<feature type="non-terminal residue" evidence="2">
    <location>
        <position position="1"/>
    </location>
</feature>